<dbReference type="Gene3D" id="3.40.50.720">
    <property type="entry name" value="NAD(P)-binding Rossmann-like Domain"/>
    <property type="match status" value="1"/>
</dbReference>
<dbReference type="RefSeq" id="WP_277520717.1">
    <property type="nucleotide sequence ID" value="NZ_JAMQOT010000002.1"/>
</dbReference>
<dbReference type="PANTHER" id="PTHR15020:SF50">
    <property type="entry name" value="UPF0659 PROTEIN YMR090W"/>
    <property type="match status" value="1"/>
</dbReference>
<name>A0A9Q4L4N4_9EURY</name>
<gene>
    <name evidence="3" type="ORF">NDI89_06535</name>
</gene>
<dbReference type="PANTHER" id="PTHR15020">
    <property type="entry name" value="FLAVIN REDUCTASE-RELATED"/>
    <property type="match status" value="1"/>
</dbReference>
<organism evidence="3 4">
    <name type="scientific">Natrinema salsiterrestre</name>
    <dbReference type="NCBI Taxonomy" id="2950540"/>
    <lineage>
        <taxon>Archaea</taxon>
        <taxon>Methanobacteriati</taxon>
        <taxon>Methanobacteriota</taxon>
        <taxon>Stenosarchaea group</taxon>
        <taxon>Halobacteria</taxon>
        <taxon>Halobacteriales</taxon>
        <taxon>Natrialbaceae</taxon>
        <taxon>Natrinema</taxon>
    </lineage>
</organism>
<dbReference type="Pfam" id="PF13460">
    <property type="entry name" value="NAD_binding_10"/>
    <property type="match status" value="1"/>
</dbReference>
<sequence>MGSGVEAAPVTRTVLVAGANGQVGRHVTESLAERGDTARAMIREASQADEMERLGGEPVVADLTETVDHAVEGCDAVVFAAGSGGEDVYGVDRDGAIRLIDAATEAGVDRFVMLSSMGADDPDAGPEPLRDYLIAKAEADEYLRNSDPVSTIVRPGELTTEPGTGEIRAGTGLELGSGDIPREDVAETLVTAIDVESLHGETFEILSGDESIEAALETVGSQ</sequence>
<evidence type="ECO:0000256" key="1">
    <source>
        <dbReference type="SAM" id="MobiDB-lite"/>
    </source>
</evidence>
<accession>A0A9Q4L4N4</accession>
<dbReference type="InterPro" id="IPR016040">
    <property type="entry name" value="NAD(P)-bd_dom"/>
</dbReference>
<protein>
    <submittedName>
        <fullName evidence="3">SDR family oxidoreductase</fullName>
    </submittedName>
</protein>
<dbReference type="InterPro" id="IPR036291">
    <property type="entry name" value="NAD(P)-bd_dom_sf"/>
</dbReference>
<dbReference type="Proteomes" id="UP001154061">
    <property type="component" value="Unassembled WGS sequence"/>
</dbReference>
<evidence type="ECO:0000313" key="3">
    <source>
        <dbReference type="EMBL" id="MDF9745241.1"/>
    </source>
</evidence>
<evidence type="ECO:0000259" key="2">
    <source>
        <dbReference type="Pfam" id="PF13460"/>
    </source>
</evidence>
<keyword evidence="4" id="KW-1185">Reference proteome</keyword>
<dbReference type="AlphaFoldDB" id="A0A9Q4L4N4"/>
<reference evidence="3" key="1">
    <citation type="submission" date="2022-06" db="EMBL/GenBank/DDBJ databases">
        <title>Natrinema sp. a new haloarchaeum isolate from saline soil.</title>
        <authorList>
            <person name="Strakova D."/>
            <person name="Galisteo C."/>
            <person name="Sanchez-Porro C."/>
            <person name="Ventosa A."/>
        </authorList>
    </citation>
    <scope>NUCLEOTIDE SEQUENCE</scope>
    <source>
        <strain evidence="3">S1CR25-10</strain>
    </source>
</reference>
<feature type="domain" description="NAD(P)-binding" evidence="2">
    <location>
        <begin position="18"/>
        <end position="194"/>
    </location>
</feature>
<dbReference type="EMBL" id="JAMQOT010000002">
    <property type="protein sequence ID" value="MDF9745241.1"/>
    <property type="molecule type" value="Genomic_DNA"/>
</dbReference>
<proteinExistence type="predicted"/>
<feature type="region of interest" description="Disordered" evidence="1">
    <location>
        <begin position="155"/>
        <end position="179"/>
    </location>
</feature>
<dbReference type="SUPFAM" id="SSF51735">
    <property type="entry name" value="NAD(P)-binding Rossmann-fold domains"/>
    <property type="match status" value="1"/>
</dbReference>
<comment type="caution">
    <text evidence="3">The sequence shown here is derived from an EMBL/GenBank/DDBJ whole genome shotgun (WGS) entry which is preliminary data.</text>
</comment>
<dbReference type="CDD" id="cd05243">
    <property type="entry name" value="SDR_a5"/>
    <property type="match status" value="1"/>
</dbReference>
<evidence type="ECO:0000313" key="4">
    <source>
        <dbReference type="Proteomes" id="UP001154061"/>
    </source>
</evidence>